<evidence type="ECO:0000313" key="1">
    <source>
        <dbReference type="EMBL" id="ABT14206.1"/>
    </source>
</evidence>
<organismHost>
    <name type="scientific">Paramecium bursaria</name>
    <dbReference type="NCBI Taxonomy" id="74790"/>
</organismHost>
<dbReference type="EMBL" id="DQ491001">
    <property type="protein sequence ID" value="ABT14206.1"/>
    <property type="molecule type" value="Genomic_DNA"/>
</dbReference>
<evidence type="ECO:0000313" key="2">
    <source>
        <dbReference type="Proteomes" id="UP000246715"/>
    </source>
</evidence>
<protein>
    <submittedName>
        <fullName evidence="1">Uncharacterized protein m652L</fullName>
    </submittedName>
</protein>
<gene>
    <name evidence="1" type="primary">m652L</name>
    <name evidence="1" type="ORF">MT325_m652L</name>
</gene>
<sequence>MRQLIHPVIAGSTHLDNFSARDRVIFLFTSFKSRLCEILQRDLGSGGQVGEVISVVKNLRTIYKILVPVFLEVLSNLALGHGVYVLHHIFVRIVCYVLALCHLAPRILEQNCGYLTGVGAAQLIHTISVLHRIIYR</sequence>
<proteinExistence type="predicted"/>
<name>A7IV32_PBCVM</name>
<organism evidence="1 2">
    <name type="scientific">Paramecium bursaria Chlorella virus MT325</name>
    <name type="common">PBCV-MT325</name>
    <dbReference type="NCBI Taxonomy" id="346932"/>
    <lineage>
        <taxon>Viruses</taxon>
        <taxon>Varidnaviria</taxon>
        <taxon>Bamfordvirae</taxon>
        <taxon>Nucleocytoviricota</taxon>
        <taxon>Megaviricetes</taxon>
        <taxon>Algavirales</taxon>
        <taxon>Phycodnaviridae</taxon>
        <taxon>Chlorovirus</taxon>
        <taxon>Chlorovirus conductrix</taxon>
        <taxon>Paramecium bursaria Chlorella virus A1</taxon>
    </lineage>
</organism>
<dbReference type="Proteomes" id="UP000246715">
    <property type="component" value="Segment"/>
</dbReference>
<reference evidence="1 2" key="1">
    <citation type="journal article" date="2007" name="Virology">
        <title>Sequence and annotation of the 314-kb MT325 and the 321-kb FR483 viruses that infect Chlorella Pbi.</title>
        <authorList>
            <person name="Fitzgerald L.A."/>
            <person name="Graves M.V."/>
            <person name="Li X."/>
            <person name="Feldblyum T."/>
            <person name="Hartigan J."/>
            <person name="Van Etten J.L."/>
        </authorList>
    </citation>
    <scope>NUCLEOTIDE SEQUENCE [LARGE SCALE GENOMIC DNA]</scope>
    <source>
        <strain evidence="1 2">MT325</strain>
    </source>
</reference>
<accession>A7IV32</accession>